<dbReference type="NCBIfam" id="NF045515">
    <property type="entry name" value="Glp_gephyrin"/>
    <property type="match status" value="1"/>
</dbReference>
<keyword evidence="4" id="KW-0479">Metal-binding</keyword>
<gene>
    <name evidence="6" type="ORF">ENJ61_06325</name>
</gene>
<keyword evidence="4" id="KW-0500">Molybdenum</keyword>
<dbReference type="Pfam" id="PF00994">
    <property type="entry name" value="MoCF_biosynth"/>
    <property type="match status" value="1"/>
</dbReference>
<name>A0A7C5L7A7_AQUAO</name>
<dbReference type="Gene3D" id="3.90.105.10">
    <property type="entry name" value="Molybdopterin biosynthesis moea protein, domain 2"/>
    <property type="match status" value="1"/>
</dbReference>
<comment type="pathway">
    <text evidence="4">Cofactor biosynthesis; molybdopterin biosynthesis.</text>
</comment>
<protein>
    <recommendedName>
        <fullName evidence="4">Molybdopterin molybdenumtransferase</fullName>
        <ecNumber evidence="4">2.10.1.1</ecNumber>
    </recommendedName>
</protein>
<keyword evidence="4" id="KW-0460">Magnesium</keyword>
<dbReference type="UniPathway" id="UPA00344"/>
<dbReference type="InterPro" id="IPR038987">
    <property type="entry name" value="MoeA-like"/>
</dbReference>
<comment type="cofactor">
    <cofactor evidence="4">
        <name>Mg(2+)</name>
        <dbReference type="ChEBI" id="CHEBI:18420"/>
    </cofactor>
</comment>
<dbReference type="GO" id="GO:0046872">
    <property type="term" value="F:metal ion binding"/>
    <property type="evidence" value="ECO:0007669"/>
    <property type="project" value="UniProtKB-UniRule"/>
</dbReference>
<evidence type="ECO:0000313" key="6">
    <source>
        <dbReference type="EMBL" id="HHJ64507.1"/>
    </source>
</evidence>
<dbReference type="Gene3D" id="3.40.980.10">
    <property type="entry name" value="MoaB/Mog-like domain"/>
    <property type="match status" value="1"/>
</dbReference>
<dbReference type="InterPro" id="IPR001453">
    <property type="entry name" value="MoaB/Mog_dom"/>
</dbReference>
<dbReference type="InterPro" id="IPR036135">
    <property type="entry name" value="MoeA_linker/N_sf"/>
</dbReference>
<organism evidence="6">
    <name type="scientific">Aquifex aeolicus</name>
    <dbReference type="NCBI Taxonomy" id="63363"/>
    <lineage>
        <taxon>Bacteria</taxon>
        <taxon>Pseudomonadati</taxon>
        <taxon>Aquificota</taxon>
        <taxon>Aquificia</taxon>
        <taxon>Aquificales</taxon>
        <taxon>Aquificaceae</taxon>
        <taxon>Aquifex</taxon>
    </lineage>
</organism>
<dbReference type="EMBL" id="DRNB01000229">
    <property type="protein sequence ID" value="HHJ64507.1"/>
    <property type="molecule type" value="Genomic_DNA"/>
</dbReference>
<evidence type="ECO:0000259" key="5">
    <source>
        <dbReference type="SMART" id="SM00852"/>
    </source>
</evidence>
<comment type="catalytic activity">
    <reaction evidence="3">
        <text>adenylyl-molybdopterin + molybdate = Mo-molybdopterin + AMP + H(+)</text>
        <dbReference type="Rhea" id="RHEA:35047"/>
        <dbReference type="ChEBI" id="CHEBI:15378"/>
        <dbReference type="ChEBI" id="CHEBI:36264"/>
        <dbReference type="ChEBI" id="CHEBI:62727"/>
        <dbReference type="ChEBI" id="CHEBI:71302"/>
        <dbReference type="ChEBI" id="CHEBI:456215"/>
        <dbReference type="EC" id="2.10.1.1"/>
    </reaction>
</comment>
<evidence type="ECO:0000256" key="1">
    <source>
        <dbReference type="ARBA" id="ARBA00002901"/>
    </source>
</evidence>
<comment type="function">
    <text evidence="1 4">Catalyzes the insertion of molybdate into adenylated molybdopterin with the concomitant release of AMP.</text>
</comment>
<dbReference type="PANTHER" id="PTHR10192:SF5">
    <property type="entry name" value="GEPHYRIN"/>
    <property type="match status" value="1"/>
</dbReference>
<dbReference type="PANTHER" id="PTHR10192">
    <property type="entry name" value="MOLYBDOPTERIN BIOSYNTHESIS PROTEIN"/>
    <property type="match status" value="1"/>
</dbReference>
<comment type="similarity">
    <text evidence="2 4">Belongs to the MoeA family.</text>
</comment>
<dbReference type="SMART" id="SM00852">
    <property type="entry name" value="MoCF_biosynth"/>
    <property type="match status" value="1"/>
</dbReference>
<dbReference type="FunFam" id="2.170.190.11:FF:000004">
    <property type="entry name" value="Molybdopterin molybdenumtransferase"/>
    <property type="match status" value="1"/>
</dbReference>
<sequence length="307" mass="33169">MTDLTPLEDALRVVLEKSEPLETETVSLPEALGRFLAEDVRADTDKPLFDNSAMDGFAVRSADLAGASEERPAKLKLTGESSAGSGESLRVQEGTAVKIFTGAPIPEGADAVVPVEYTEVRDGFVYVKRSFGRGANVRFRGEDVRKGDLILSKGQEVRAYEVGLLASVNRAVVRVYRRPRVAILSTGDELLEVGEPQTRPSQIRSSNHHMLRSLVEGAGGVPCVLGIAPDDPEQLLGWLRTCFRYDVFITTGGVSMGERDYVQHLVGKAGIKVLFHRLRIKPAKPVLFGTYGGGGLFFGLPGNPVSC</sequence>
<dbReference type="SUPFAM" id="SSF53218">
    <property type="entry name" value="Molybdenum cofactor biosynthesis proteins"/>
    <property type="match status" value="1"/>
</dbReference>
<dbReference type="EC" id="2.10.1.1" evidence="4"/>
<keyword evidence="4" id="KW-0808">Transferase</keyword>
<dbReference type="InterPro" id="IPR005110">
    <property type="entry name" value="MoeA_linker/N"/>
</dbReference>
<feature type="domain" description="MoaB/Mog" evidence="5">
    <location>
        <begin position="182"/>
        <end position="307"/>
    </location>
</feature>
<dbReference type="CDD" id="cd00887">
    <property type="entry name" value="MoeA"/>
    <property type="match status" value="1"/>
</dbReference>
<dbReference type="Gene3D" id="2.170.190.11">
    <property type="entry name" value="Molybdopterin biosynthesis moea protein, domain 3"/>
    <property type="match status" value="1"/>
</dbReference>
<reference evidence="6" key="1">
    <citation type="journal article" date="2020" name="mSystems">
        <title>Genome- and Community-Level Interaction Insights into Carbon Utilization and Element Cycling Functions of Hydrothermarchaeota in Hydrothermal Sediment.</title>
        <authorList>
            <person name="Zhou Z."/>
            <person name="Liu Y."/>
            <person name="Xu W."/>
            <person name="Pan J."/>
            <person name="Luo Z.H."/>
            <person name="Li M."/>
        </authorList>
    </citation>
    <scope>NUCLEOTIDE SEQUENCE [LARGE SCALE GENOMIC DNA]</scope>
    <source>
        <strain evidence="6">HyVt-501</strain>
    </source>
</reference>
<dbReference type="GO" id="GO:0005829">
    <property type="term" value="C:cytosol"/>
    <property type="evidence" value="ECO:0007669"/>
    <property type="project" value="TreeGrafter"/>
</dbReference>
<accession>A0A7C5L7A7</accession>
<evidence type="ECO:0000256" key="4">
    <source>
        <dbReference type="RuleBase" id="RU365090"/>
    </source>
</evidence>
<dbReference type="AlphaFoldDB" id="A0A7C5L7A7"/>
<evidence type="ECO:0000256" key="3">
    <source>
        <dbReference type="ARBA" id="ARBA00047317"/>
    </source>
</evidence>
<dbReference type="Proteomes" id="UP000885792">
    <property type="component" value="Unassembled WGS sequence"/>
</dbReference>
<feature type="non-terminal residue" evidence="6">
    <location>
        <position position="307"/>
    </location>
</feature>
<evidence type="ECO:0000256" key="2">
    <source>
        <dbReference type="ARBA" id="ARBA00010763"/>
    </source>
</evidence>
<dbReference type="Pfam" id="PF03453">
    <property type="entry name" value="MoeA_N"/>
    <property type="match status" value="1"/>
</dbReference>
<dbReference type="InterPro" id="IPR036425">
    <property type="entry name" value="MoaB/Mog-like_dom_sf"/>
</dbReference>
<comment type="caution">
    <text evidence="6">The sequence shown here is derived from an EMBL/GenBank/DDBJ whole genome shotgun (WGS) entry which is preliminary data.</text>
</comment>
<keyword evidence="4" id="KW-0501">Molybdenum cofactor biosynthesis</keyword>
<dbReference type="GO" id="GO:0006777">
    <property type="term" value="P:Mo-molybdopterin cofactor biosynthetic process"/>
    <property type="evidence" value="ECO:0007669"/>
    <property type="project" value="UniProtKB-UniRule"/>
</dbReference>
<dbReference type="GO" id="GO:0061599">
    <property type="term" value="F:molybdopterin molybdotransferase activity"/>
    <property type="evidence" value="ECO:0007669"/>
    <property type="project" value="UniProtKB-UniRule"/>
</dbReference>
<proteinExistence type="inferred from homology"/>
<dbReference type="SUPFAM" id="SSF63882">
    <property type="entry name" value="MoeA N-terminal region -like"/>
    <property type="match status" value="1"/>
</dbReference>